<proteinExistence type="predicted"/>
<evidence type="ECO:0000313" key="3">
    <source>
        <dbReference type="Proteomes" id="UP001497516"/>
    </source>
</evidence>
<reference evidence="2 3" key="1">
    <citation type="submission" date="2024-04" db="EMBL/GenBank/DDBJ databases">
        <authorList>
            <person name="Fracassetti M."/>
        </authorList>
    </citation>
    <scope>NUCLEOTIDE SEQUENCE [LARGE SCALE GENOMIC DNA]</scope>
</reference>
<sequence>MLFLVPIREMARIQSKPLVRQGSLARSCLRRWRRDGSAGSGELLATTRTGDGDAMVTGDGDAGTRGVDGRFHDWPFFFRVNQTAEPRERLERLTASTARRPLYKTVAVK</sequence>
<gene>
    <name evidence="2" type="ORF">LTRI10_LOCUS15612</name>
</gene>
<name>A0AAV2DKE4_9ROSI</name>
<dbReference type="EMBL" id="OZ034816">
    <property type="protein sequence ID" value="CAL1373693.1"/>
    <property type="molecule type" value="Genomic_DNA"/>
</dbReference>
<evidence type="ECO:0000256" key="1">
    <source>
        <dbReference type="SAM" id="MobiDB-lite"/>
    </source>
</evidence>
<dbReference type="AlphaFoldDB" id="A0AAV2DKE4"/>
<protein>
    <submittedName>
        <fullName evidence="2">Uncharacterized protein</fullName>
    </submittedName>
</protein>
<feature type="region of interest" description="Disordered" evidence="1">
    <location>
        <begin position="40"/>
        <end position="61"/>
    </location>
</feature>
<organism evidence="2 3">
    <name type="scientific">Linum trigynum</name>
    <dbReference type="NCBI Taxonomy" id="586398"/>
    <lineage>
        <taxon>Eukaryota</taxon>
        <taxon>Viridiplantae</taxon>
        <taxon>Streptophyta</taxon>
        <taxon>Embryophyta</taxon>
        <taxon>Tracheophyta</taxon>
        <taxon>Spermatophyta</taxon>
        <taxon>Magnoliopsida</taxon>
        <taxon>eudicotyledons</taxon>
        <taxon>Gunneridae</taxon>
        <taxon>Pentapetalae</taxon>
        <taxon>rosids</taxon>
        <taxon>fabids</taxon>
        <taxon>Malpighiales</taxon>
        <taxon>Linaceae</taxon>
        <taxon>Linum</taxon>
    </lineage>
</organism>
<evidence type="ECO:0000313" key="2">
    <source>
        <dbReference type="EMBL" id="CAL1373693.1"/>
    </source>
</evidence>
<dbReference type="Proteomes" id="UP001497516">
    <property type="component" value="Chromosome 3"/>
</dbReference>
<accession>A0AAV2DKE4</accession>
<keyword evidence="3" id="KW-1185">Reference proteome</keyword>